<gene>
    <name evidence="1" type="ORF">Q8A67_020342</name>
</gene>
<reference evidence="1" key="1">
    <citation type="submission" date="2023-08" db="EMBL/GenBank/DDBJ databases">
        <title>Chromosome-level Genome Assembly of mud carp (Cirrhinus molitorella).</title>
        <authorList>
            <person name="Liu H."/>
        </authorList>
    </citation>
    <scope>NUCLEOTIDE SEQUENCE</scope>
    <source>
        <strain evidence="1">Prfri</strain>
        <tissue evidence="1">Muscle</tissue>
    </source>
</reference>
<dbReference type="EMBL" id="JAUYZG010000020">
    <property type="protein sequence ID" value="KAK2876246.1"/>
    <property type="molecule type" value="Genomic_DNA"/>
</dbReference>
<name>A0AA88TGV9_9TELE</name>
<evidence type="ECO:0000313" key="1">
    <source>
        <dbReference type="EMBL" id="KAK2876246.1"/>
    </source>
</evidence>
<dbReference type="AlphaFoldDB" id="A0AA88TGV9"/>
<organism evidence="1 2">
    <name type="scientific">Cirrhinus molitorella</name>
    <name type="common">mud carp</name>
    <dbReference type="NCBI Taxonomy" id="172907"/>
    <lineage>
        <taxon>Eukaryota</taxon>
        <taxon>Metazoa</taxon>
        <taxon>Chordata</taxon>
        <taxon>Craniata</taxon>
        <taxon>Vertebrata</taxon>
        <taxon>Euteleostomi</taxon>
        <taxon>Actinopterygii</taxon>
        <taxon>Neopterygii</taxon>
        <taxon>Teleostei</taxon>
        <taxon>Ostariophysi</taxon>
        <taxon>Cypriniformes</taxon>
        <taxon>Cyprinidae</taxon>
        <taxon>Labeoninae</taxon>
        <taxon>Labeonini</taxon>
        <taxon>Cirrhinus</taxon>
    </lineage>
</organism>
<proteinExistence type="predicted"/>
<dbReference type="Proteomes" id="UP001187343">
    <property type="component" value="Unassembled WGS sequence"/>
</dbReference>
<comment type="caution">
    <text evidence="1">The sequence shown here is derived from an EMBL/GenBank/DDBJ whole genome shotgun (WGS) entry which is preliminary data.</text>
</comment>
<accession>A0AA88TGV9</accession>
<sequence>MCSKAQLSTKEKKECSSKCAMGLPGARISPYFWEHRSNQQPTYSSMPLCRAHRSNQQPSHKADCSC</sequence>
<keyword evidence="2" id="KW-1185">Reference proteome</keyword>
<protein>
    <submittedName>
        <fullName evidence="1">Uncharacterized protein</fullName>
    </submittedName>
</protein>
<evidence type="ECO:0000313" key="2">
    <source>
        <dbReference type="Proteomes" id="UP001187343"/>
    </source>
</evidence>